<name>A0A7H0SRK2_9CORY</name>
<organism evidence="9 10">
    <name type="scientific">Corynebacterium poyangense</name>
    <dbReference type="NCBI Taxonomy" id="2684405"/>
    <lineage>
        <taxon>Bacteria</taxon>
        <taxon>Bacillati</taxon>
        <taxon>Actinomycetota</taxon>
        <taxon>Actinomycetes</taxon>
        <taxon>Mycobacteriales</taxon>
        <taxon>Corynebacteriaceae</taxon>
        <taxon>Corynebacterium</taxon>
    </lineage>
</organism>
<proteinExistence type="predicted"/>
<evidence type="ECO:0000256" key="4">
    <source>
        <dbReference type="ARBA" id="ARBA00022737"/>
    </source>
</evidence>
<protein>
    <submittedName>
        <fullName evidence="9">ATP-binding cassette domain-containing protein</fullName>
    </submittedName>
</protein>
<evidence type="ECO:0000313" key="10">
    <source>
        <dbReference type="Proteomes" id="UP000516320"/>
    </source>
</evidence>
<evidence type="ECO:0000256" key="7">
    <source>
        <dbReference type="ARBA" id="ARBA00022967"/>
    </source>
</evidence>
<dbReference type="InterPro" id="IPR003439">
    <property type="entry name" value="ABC_transporter-like_ATP-bd"/>
</dbReference>
<keyword evidence="2" id="KW-0813">Transport</keyword>
<evidence type="ECO:0000256" key="8">
    <source>
        <dbReference type="ARBA" id="ARBA00023136"/>
    </source>
</evidence>
<dbReference type="KEGG" id="cpoy:GP475_11450"/>
<dbReference type="InterPro" id="IPR003593">
    <property type="entry name" value="AAA+_ATPase"/>
</dbReference>
<dbReference type="PANTHER" id="PTHR43790">
    <property type="entry name" value="CARBOHYDRATE TRANSPORT ATP-BINDING PROTEIN MG119-RELATED"/>
    <property type="match status" value="1"/>
</dbReference>
<accession>A0A7H0SRK2</accession>
<evidence type="ECO:0000256" key="2">
    <source>
        <dbReference type="ARBA" id="ARBA00022448"/>
    </source>
</evidence>
<dbReference type="SUPFAM" id="SSF52540">
    <property type="entry name" value="P-loop containing nucleoside triphosphate hydrolases"/>
    <property type="match status" value="2"/>
</dbReference>
<comment type="subcellular location">
    <subcellularLocation>
        <location evidence="1">Cell membrane</location>
        <topology evidence="1">Peripheral membrane protein</topology>
    </subcellularLocation>
</comment>
<dbReference type="GO" id="GO:0016887">
    <property type="term" value="F:ATP hydrolysis activity"/>
    <property type="evidence" value="ECO:0007669"/>
    <property type="project" value="InterPro"/>
</dbReference>
<evidence type="ECO:0000256" key="5">
    <source>
        <dbReference type="ARBA" id="ARBA00022741"/>
    </source>
</evidence>
<dbReference type="RefSeq" id="WP_187974487.1">
    <property type="nucleotide sequence ID" value="NZ_CP046884.1"/>
</dbReference>
<dbReference type="Pfam" id="PF00005">
    <property type="entry name" value="ABC_tran"/>
    <property type="match status" value="2"/>
</dbReference>
<dbReference type="PROSITE" id="PS00211">
    <property type="entry name" value="ABC_TRANSPORTER_1"/>
    <property type="match status" value="1"/>
</dbReference>
<dbReference type="GO" id="GO:0005524">
    <property type="term" value="F:ATP binding"/>
    <property type="evidence" value="ECO:0007669"/>
    <property type="project" value="UniProtKB-KW"/>
</dbReference>
<dbReference type="PANTHER" id="PTHR43790:SF9">
    <property type="entry name" value="GALACTOFURANOSE TRANSPORTER ATP-BINDING PROTEIN YTFR"/>
    <property type="match status" value="1"/>
</dbReference>
<gene>
    <name evidence="9" type="ORF">GP475_11450</name>
</gene>
<keyword evidence="8" id="KW-0472">Membrane</keyword>
<evidence type="ECO:0000256" key="3">
    <source>
        <dbReference type="ARBA" id="ARBA00022475"/>
    </source>
</evidence>
<dbReference type="PROSITE" id="PS50893">
    <property type="entry name" value="ABC_TRANSPORTER_2"/>
    <property type="match status" value="2"/>
</dbReference>
<sequence length="509" mass="54458">METILELKNVSKSFGPVQVIKDVSLKVHPGKVQALLGENGAGKSTIIKMMAGVYQPDSGEIIVDGQPVRFPNTKEAEKYGIATIYQELNLVPSMSVAENIMLGRTPATGGLVNFPELKRQAQEALDVIGLKVGLNDVVGDLGIAKQQLVEIAKALSMNARLLILDEPTAALTSKEIDQLFRVIDHLKTQGVGMVFISHHLEEIARIADSVSVLRDGQFIAEVPATTPEREFVKLMVGREIDEQYPRVKGDIGEPVLEVHNISHAQHFENISFQVHAGEILGIAGLVGAGRTEVIRAIAGADSYDSGRIVVHGHLLPKGNIAAAIKRGIGLVPEDRKNQGLILDAPVSDNIGLATLHSSGKWGLADRGGQRRRAKGVAEKLKLRMASIDQPVRDLSGGNQQKAVFGRWVMAQSQVLLLDEPTRGVDVGAKVEIYNIINQVTAQGGAVVMVSSDLPEVLGMSDRVLVMSGGKIAGELPPTASQDDVMSLAVANVPDNVATAPTPNLRTLEI</sequence>
<dbReference type="FunFam" id="3.40.50.300:FF:000127">
    <property type="entry name" value="Ribose import ATP-binding protein RbsA"/>
    <property type="match status" value="1"/>
</dbReference>
<dbReference type="CDD" id="cd03215">
    <property type="entry name" value="ABC_Carb_Monos_II"/>
    <property type="match status" value="1"/>
</dbReference>
<dbReference type="AlphaFoldDB" id="A0A7H0SRK2"/>
<keyword evidence="7" id="KW-1278">Translocase</keyword>
<dbReference type="InterPro" id="IPR050107">
    <property type="entry name" value="ABC_carbohydrate_import_ATPase"/>
</dbReference>
<evidence type="ECO:0000313" key="9">
    <source>
        <dbReference type="EMBL" id="QNQ91177.1"/>
    </source>
</evidence>
<keyword evidence="10" id="KW-1185">Reference proteome</keyword>
<dbReference type="GO" id="GO:0005886">
    <property type="term" value="C:plasma membrane"/>
    <property type="evidence" value="ECO:0007669"/>
    <property type="project" value="UniProtKB-SubCell"/>
</dbReference>
<dbReference type="Proteomes" id="UP000516320">
    <property type="component" value="Chromosome"/>
</dbReference>
<reference evidence="9 10" key="1">
    <citation type="submission" date="2019-12" db="EMBL/GenBank/DDBJ databases">
        <title>Corynebacterium sp. nov., isolated from feces of the Anser Albifrons in China.</title>
        <authorList>
            <person name="Liu Q."/>
        </authorList>
    </citation>
    <scope>NUCLEOTIDE SEQUENCE [LARGE SCALE GENOMIC DNA]</scope>
    <source>
        <strain evidence="9 10">4H37-19</strain>
    </source>
</reference>
<dbReference type="InterPro" id="IPR017871">
    <property type="entry name" value="ABC_transporter-like_CS"/>
</dbReference>
<evidence type="ECO:0000256" key="6">
    <source>
        <dbReference type="ARBA" id="ARBA00022840"/>
    </source>
</evidence>
<evidence type="ECO:0000256" key="1">
    <source>
        <dbReference type="ARBA" id="ARBA00004202"/>
    </source>
</evidence>
<dbReference type="CDD" id="cd03216">
    <property type="entry name" value="ABC_Carb_Monos_I"/>
    <property type="match status" value="1"/>
</dbReference>
<keyword evidence="3" id="KW-1003">Cell membrane</keyword>
<dbReference type="InterPro" id="IPR027417">
    <property type="entry name" value="P-loop_NTPase"/>
</dbReference>
<dbReference type="Gene3D" id="3.40.50.300">
    <property type="entry name" value="P-loop containing nucleotide triphosphate hydrolases"/>
    <property type="match status" value="2"/>
</dbReference>
<keyword evidence="4" id="KW-0677">Repeat</keyword>
<dbReference type="SMART" id="SM00382">
    <property type="entry name" value="AAA"/>
    <property type="match status" value="2"/>
</dbReference>
<keyword evidence="6 9" id="KW-0067">ATP-binding</keyword>
<dbReference type="EMBL" id="CP046884">
    <property type="protein sequence ID" value="QNQ91177.1"/>
    <property type="molecule type" value="Genomic_DNA"/>
</dbReference>
<keyword evidence="5" id="KW-0547">Nucleotide-binding</keyword>